<evidence type="ECO:0000256" key="2">
    <source>
        <dbReference type="ARBA" id="ARBA00023136"/>
    </source>
</evidence>
<keyword evidence="7" id="KW-1185">Reference proteome</keyword>
<dbReference type="Pfam" id="PF25183">
    <property type="entry name" value="OMP_b-brl_4"/>
    <property type="match status" value="1"/>
</dbReference>
<feature type="chain" id="PRO_5003684876" description="TonB-dependent transporter Oar-like beta-barrel domain-containing protein" evidence="4">
    <location>
        <begin position="21"/>
        <end position="1006"/>
    </location>
</feature>
<keyword evidence="2" id="KW-0472">Membrane</keyword>
<evidence type="ECO:0000313" key="7">
    <source>
        <dbReference type="Proteomes" id="UP000006056"/>
    </source>
</evidence>
<reference evidence="6 7" key="1">
    <citation type="submission" date="2012-06" db="EMBL/GenBank/DDBJ databases">
        <title>Complete genome of Terriglobus roseus DSM 18391.</title>
        <authorList>
            <consortium name="US DOE Joint Genome Institute (JGI-PGF)"/>
            <person name="Lucas S."/>
            <person name="Copeland A."/>
            <person name="Lapidus A."/>
            <person name="Glavina del Rio T."/>
            <person name="Dalin E."/>
            <person name="Tice H."/>
            <person name="Bruce D."/>
            <person name="Goodwin L."/>
            <person name="Pitluck S."/>
            <person name="Peters L."/>
            <person name="Mikhailova N."/>
            <person name="Munk A.C.C."/>
            <person name="Kyrpides N."/>
            <person name="Mavromatis K."/>
            <person name="Ivanova N."/>
            <person name="Brettin T."/>
            <person name="Detter J.C."/>
            <person name="Han C."/>
            <person name="Larimer F."/>
            <person name="Land M."/>
            <person name="Hauser L."/>
            <person name="Markowitz V."/>
            <person name="Cheng J.-F."/>
            <person name="Hugenholtz P."/>
            <person name="Woyke T."/>
            <person name="Wu D."/>
            <person name="Brambilla E."/>
            <person name="Klenk H.-P."/>
            <person name="Eisen J.A."/>
        </authorList>
    </citation>
    <scope>NUCLEOTIDE SEQUENCE [LARGE SCALE GENOMIC DNA]</scope>
    <source>
        <strain evidence="7">DSM 18391 / NRRL B-41598 / KBS 63</strain>
    </source>
</reference>
<sequence>MKMLRLVVPVVLLSAASAMAQQTGLTGKVTDASGAVIAGATVDVKQAGASTFHTRSNGDGSWTLPSLPAGDYLVTVTSSGFSTMETKISVLVGQTPSVDSVLPAAGGSTSVVVTAEAVAIDTTSSAVAGNITPQEVQGVPINGRNYMSLATLVPGVRINAITADVPVGSASESGKFQITMDGLQVSQDTAGSSFGQPRFSQDAIAQFQIITNRFDATLGRSAGVYVNSQSKSGTNTLHGGLFGYFRNDALNAADPISKTVLPFSDQQFGGTLGGKIKTNKLWYFGSYEGERQPSTSTSTPLTTNTVFTNPGLLRLNEYLGRGDYQINDKNHILLRGDGFTYNSNYLGVTGSADPSRAYQGTRTSYGFTADWNSNISSSLVNDLRVGYHHFGWQNLPFFLSMELILPTSTIGGPYNYPQIFSQDTQQYRDDIFWLKGKHSIKAGAEYIYTAHGGFFQQNVRGRVSACSSSKTLVSTPNINSATQTSYNILFPTGTTDFANWNLSAISNYCNTGLTYIQGFGNFTVDVPRSILGIWLQDDWKVMSRLTLNLGLRFDDDLGAFTGGPKLNNGLLVPKGNDNNNISPRIGFAYDVMGDGKTSVRGGAGIYFADVSANQIIDQQIFNGVSTIQASVTGTNGSVNLANPFGGGNPAANPAAYTQAVQPLAQDAKVPYALQASFGVQRELPGRIMMNADLVHTRTYHDWVRAQGNLLVDPANPQRALNANAAMTATNVAAGLNCGNGSVALQTPTAFSAATKLVCNQAFTNVQQFFTPAGAGSVYDALQLGLHKSVAKYSAGIAYTWGRTKNSTEGPFYYPNKPFLKDIKSEWANGTDDQRHSLTVNGEYKFPLGLSLSGLYRFGSGLAYATSTGGSNSFGYAPSFNRTLANGAIPIAAGTTCPTGSTCFSTYAPVSKFKLDTGIGNYVMDRNTFRGIAYHRADARLQETFPIHERYKAIVAVEAFNLFNHSNYSAYQTTANNLRYGLPTTAGGGGVLEYAARQLQFLVRFQF</sequence>
<dbReference type="Pfam" id="PF13620">
    <property type="entry name" value="CarboxypepD_reg"/>
    <property type="match status" value="1"/>
</dbReference>
<dbReference type="KEGG" id="trs:Terro_4149"/>
<protein>
    <recommendedName>
        <fullName evidence="5">TonB-dependent transporter Oar-like beta-barrel domain-containing protein</fullName>
    </recommendedName>
</protein>
<dbReference type="Gene3D" id="2.40.170.20">
    <property type="entry name" value="TonB-dependent receptor, beta-barrel domain"/>
    <property type="match status" value="1"/>
</dbReference>
<dbReference type="SUPFAM" id="SSF56935">
    <property type="entry name" value="Porins"/>
    <property type="match status" value="1"/>
</dbReference>
<organism evidence="6 7">
    <name type="scientific">Terriglobus roseus (strain DSM 18391 / NRRL B-41598 / KBS 63)</name>
    <dbReference type="NCBI Taxonomy" id="926566"/>
    <lineage>
        <taxon>Bacteria</taxon>
        <taxon>Pseudomonadati</taxon>
        <taxon>Acidobacteriota</taxon>
        <taxon>Terriglobia</taxon>
        <taxon>Terriglobales</taxon>
        <taxon>Acidobacteriaceae</taxon>
        <taxon>Terriglobus</taxon>
    </lineage>
</organism>
<dbReference type="GO" id="GO:0009279">
    <property type="term" value="C:cell outer membrane"/>
    <property type="evidence" value="ECO:0007669"/>
    <property type="project" value="UniProtKB-SubCell"/>
</dbReference>
<evidence type="ECO:0000313" key="6">
    <source>
        <dbReference type="EMBL" id="AFL90356.1"/>
    </source>
</evidence>
<keyword evidence="3" id="KW-0998">Cell outer membrane</keyword>
<feature type="signal peptide" evidence="4">
    <location>
        <begin position="1"/>
        <end position="20"/>
    </location>
</feature>
<comment type="subcellular location">
    <subcellularLocation>
        <location evidence="1">Cell outer membrane</location>
    </subcellularLocation>
</comment>
<dbReference type="HOGENOM" id="CLU_006298_0_0_0"/>
<dbReference type="InterPro" id="IPR057601">
    <property type="entry name" value="Oar-like_b-barrel"/>
</dbReference>
<feature type="domain" description="TonB-dependent transporter Oar-like beta-barrel" evidence="5">
    <location>
        <begin position="297"/>
        <end position="999"/>
    </location>
</feature>
<dbReference type="Proteomes" id="UP000006056">
    <property type="component" value="Chromosome"/>
</dbReference>
<dbReference type="EMBL" id="CP003379">
    <property type="protein sequence ID" value="AFL90356.1"/>
    <property type="molecule type" value="Genomic_DNA"/>
</dbReference>
<accession>I3ZM88</accession>
<evidence type="ECO:0000259" key="5">
    <source>
        <dbReference type="Pfam" id="PF25183"/>
    </source>
</evidence>
<evidence type="ECO:0000256" key="3">
    <source>
        <dbReference type="ARBA" id="ARBA00023237"/>
    </source>
</evidence>
<name>I3ZM88_TERRK</name>
<proteinExistence type="predicted"/>
<dbReference type="STRING" id="926566.Terro_4149"/>
<evidence type="ECO:0000256" key="4">
    <source>
        <dbReference type="SAM" id="SignalP"/>
    </source>
</evidence>
<gene>
    <name evidence="6" type="ordered locus">Terro_4149</name>
</gene>
<keyword evidence="4" id="KW-0732">Signal</keyword>
<dbReference type="Gene3D" id="2.60.40.1120">
    <property type="entry name" value="Carboxypeptidase-like, regulatory domain"/>
    <property type="match status" value="1"/>
</dbReference>
<dbReference type="InterPro" id="IPR036942">
    <property type="entry name" value="Beta-barrel_TonB_sf"/>
</dbReference>
<dbReference type="InterPro" id="IPR008969">
    <property type="entry name" value="CarboxyPept-like_regulatory"/>
</dbReference>
<dbReference type="SUPFAM" id="SSF49464">
    <property type="entry name" value="Carboxypeptidase regulatory domain-like"/>
    <property type="match status" value="1"/>
</dbReference>
<evidence type="ECO:0000256" key="1">
    <source>
        <dbReference type="ARBA" id="ARBA00004442"/>
    </source>
</evidence>
<dbReference type="AlphaFoldDB" id="I3ZM88"/>
<dbReference type="eggNOG" id="COG4771">
    <property type="taxonomic scope" value="Bacteria"/>
</dbReference>